<dbReference type="EMBL" id="ML986484">
    <property type="protein sequence ID" value="KAF2280855.1"/>
    <property type="molecule type" value="Genomic_DNA"/>
</dbReference>
<keyword evidence="2" id="KW-1185">Reference proteome</keyword>
<dbReference type="AlphaFoldDB" id="A0A6A6JXA4"/>
<name>A0A6A6JXA4_WESOR</name>
<reference evidence="1" key="1">
    <citation type="journal article" date="2020" name="Stud. Mycol.">
        <title>101 Dothideomycetes genomes: a test case for predicting lifestyles and emergence of pathogens.</title>
        <authorList>
            <person name="Haridas S."/>
            <person name="Albert R."/>
            <person name="Binder M."/>
            <person name="Bloem J."/>
            <person name="Labutti K."/>
            <person name="Salamov A."/>
            <person name="Andreopoulos B."/>
            <person name="Baker S."/>
            <person name="Barry K."/>
            <person name="Bills G."/>
            <person name="Bluhm B."/>
            <person name="Cannon C."/>
            <person name="Castanera R."/>
            <person name="Culley D."/>
            <person name="Daum C."/>
            <person name="Ezra D."/>
            <person name="Gonzalez J."/>
            <person name="Henrissat B."/>
            <person name="Kuo A."/>
            <person name="Liang C."/>
            <person name="Lipzen A."/>
            <person name="Lutzoni F."/>
            <person name="Magnuson J."/>
            <person name="Mondo S."/>
            <person name="Nolan M."/>
            <person name="Ohm R."/>
            <person name="Pangilinan J."/>
            <person name="Park H.-J."/>
            <person name="Ramirez L."/>
            <person name="Alfaro M."/>
            <person name="Sun H."/>
            <person name="Tritt A."/>
            <person name="Yoshinaga Y."/>
            <person name="Zwiers L.-H."/>
            <person name="Turgeon B."/>
            <person name="Goodwin S."/>
            <person name="Spatafora J."/>
            <person name="Crous P."/>
            <person name="Grigoriev I."/>
        </authorList>
    </citation>
    <scope>NUCLEOTIDE SEQUENCE</scope>
    <source>
        <strain evidence="1">CBS 379.55</strain>
    </source>
</reference>
<dbReference type="Proteomes" id="UP000800097">
    <property type="component" value="Unassembled WGS sequence"/>
</dbReference>
<accession>A0A6A6JXA4</accession>
<organism evidence="1 2">
    <name type="scientific">Westerdykella ornata</name>
    <dbReference type="NCBI Taxonomy" id="318751"/>
    <lineage>
        <taxon>Eukaryota</taxon>
        <taxon>Fungi</taxon>
        <taxon>Dikarya</taxon>
        <taxon>Ascomycota</taxon>
        <taxon>Pezizomycotina</taxon>
        <taxon>Dothideomycetes</taxon>
        <taxon>Pleosporomycetidae</taxon>
        <taxon>Pleosporales</taxon>
        <taxon>Sporormiaceae</taxon>
        <taxon>Westerdykella</taxon>
    </lineage>
</organism>
<evidence type="ECO:0000313" key="2">
    <source>
        <dbReference type="Proteomes" id="UP000800097"/>
    </source>
</evidence>
<proteinExistence type="predicted"/>
<sequence>MPNAGTKQEQCLKPILVFPHPLFLSLVREKVSKTSDIVAVVGPRPCSGSQSYRIRRRSSSLSQTSAWHHDSLWPHDPTCGLLRLHLPQSRCRGTWPGFPSSQRRRVPASDRLLPLVETKSTSITGWQVDSALADPTRFPQSQMLSNFAALSRRISITRARCITKPLVQHLATLNNN</sequence>
<gene>
    <name evidence="1" type="ORF">EI97DRAFT_10146</name>
</gene>
<evidence type="ECO:0000313" key="1">
    <source>
        <dbReference type="EMBL" id="KAF2280855.1"/>
    </source>
</evidence>
<dbReference type="GeneID" id="54546057"/>
<protein>
    <submittedName>
        <fullName evidence="1">Uncharacterized protein</fullName>
    </submittedName>
</protein>
<dbReference type="RefSeq" id="XP_033658392.1">
    <property type="nucleotide sequence ID" value="XM_033792882.1"/>
</dbReference>